<evidence type="ECO:0000313" key="3">
    <source>
        <dbReference type="Proteomes" id="UP000030746"/>
    </source>
</evidence>
<accession>V3ZV95</accession>
<feature type="compositionally biased region" description="Polar residues" evidence="1">
    <location>
        <begin position="47"/>
        <end position="56"/>
    </location>
</feature>
<evidence type="ECO:0000256" key="1">
    <source>
        <dbReference type="SAM" id="MobiDB-lite"/>
    </source>
</evidence>
<sequence>MSSLKSQFNRARKPASSGSAAKTMTKKNKWLLDKFGFLIRNKGERPSISNIGLQRPQTPPSEVKDRGSRDDDDDEDVSVDIPFNLDDSFADTGSTKRPLIAPRKRH</sequence>
<dbReference type="GeneID" id="20240511"/>
<dbReference type="CTD" id="20240511"/>
<dbReference type="AlphaFoldDB" id="V3ZV95"/>
<gene>
    <name evidence="2" type="ORF">LOTGIDRAFT_167023</name>
</gene>
<dbReference type="HOGENOM" id="CLU_2226184_0_0_1"/>
<dbReference type="EMBL" id="KB203049">
    <property type="protein sequence ID" value="ESO86505.1"/>
    <property type="molecule type" value="Genomic_DNA"/>
</dbReference>
<evidence type="ECO:0000313" key="2">
    <source>
        <dbReference type="EMBL" id="ESO86505.1"/>
    </source>
</evidence>
<reference evidence="2 3" key="1">
    <citation type="journal article" date="2013" name="Nature">
        <title>Insights into bilaterian evolution from three spiralian genomes.</title>
        <authorList>
            <person name="Simakov O."/>
            <person name="Marletaz F."/>
            <person name="Cho S.J."/>
            <person name="Edsinger-Gonzales E."/>
            <person name="Havlak P."/>
            <person name="Hellsten U."/>
            <person name="Kuo D.H."/>
            <person name="Larsson T."/>
            <person name="Lv J."/>
            <person name="Arendt D."/>
            <person name="Savage R."/>
            <person name="Osoegawa K."/>
            <person name="de Jong P."/>
            <person name="Grimwood J."/>
            <person name="Chapman J.A."/>
            <person name="Shapiro H."/>
            <person name="Aerts A."/>
            <person name="Otillar R.P."/>
            <person name="Terry A.Y."/>
            <person name="Boore J.L."/>
            <person name="Grigoriev I.V."/>
            <person name="Lindberg D.R."/>
            <person name="Seaver E.C."/>
            <person name="Weisblat D.A."/>
            <person name="Putnam N.H."/>
            <person name="Rokhsar D.S."/>
        </authorList>
    </citation>
    <scope>NUCLEOTIDE SEQUENCE [LARGE SCALE GENOMIC DNA]</scope>
</reference>
<protein>
    <submittedName>
        <fullName evidence="2">Uncharacterized protein</fullName>
    </submittedName>
</protein>
<feature type="region of interest" description="Disordered" evidence="1">
    <location>
        <begin position="45"/>
        <end position="106"/>
    </location>
</feature>
<keyword evidence="3" id="KW-1185">Reference proteome</keyword>
<feature type="region of interest" description="Disordered" evidence="1">
    <location>
        <begin position="1"/>
        <end position="24"/>
    </location>
</feature>
<name>V3ZV95_LOTGI</name>
<proteinExistence type="predicted"/>
<dbReference type="Proteomes" id="UP000030746">
    <property type="component" value="Unassembled WGS sequence"/>
</dbReference>
<dbReference type="KEGG" id="lgi:LOTGIDRAFT_167023"/>
<dbReference type="RefSeq" id="XP_009062742.1">
    <property type="nucleotide sequence ID" value="XM_009064494.1"/>
</dbReference>
<organism evidence="2 3">
    <name type="scientific">Lottia gigantea</name>
    <name type="common">Giant owl limpet</name>
    <dbReference type="NCBI Taxonomy" id="225164"/>
    <lineage>
        <taxon>Eukaryota</taxon>
        <taxon>Metazoa</taxon>
        <taxon>Spiralia</taxon>
        <taxon>Lophotrochozoa</taxon>
        <taxon>Mollusca</taxon>
        <taxon>Gastropoda</taxon>
        <taxon>Patellogastropoda</taxon>
        <taxon>Lottioidea</taxon>
        <taxon>Lottiidae</taxon>
        <taxon>Lottia</taxon>
    </lineage>
</organism>